<evidence type="ECO:0000256" key="2">
    <source>
        <dbReference type="ARBA" id="ARBA00022475"/>
    </source>
</evidence>
<dbReference type="AlphaFoldDB" id="A0A0S4KSF6"/>
<dbReference type="Gene3D" id="3.10.20.310">
    <property type="entry name" value="membrane protein fhac"/>
    <property type="match status" value="1"/>
</dbReference>
<dbReference type="InterPro" id="IPR034746">
    <property type="entry name" value="POTRA"/>
</dbReference>
<feature type="compositionally biased region" description="Basic residues" evidence="8">
    <location>
        <begin position="1"/>
        <end position="10"/>
    </location>
</feature>
<evidence type="ECO:0000256" key="7">
    <source>
        <dbReference type="ARBA" id="ARBA00023306"/>
    </source>
</evidence>
<evidence type="ECO:0000259" key="10">
    <source>
        <dbReference type="PROSITE" id="PS51779"/>
    </source>
</evidence>
<keyword evidence="6 9" id="KW-0472">Membrane</keyword>
<dbReference type="GO" id="GO:0090529">
    <property type="term" value="P:cell septum assembly"/>
    <property type="evidence" value="ECO:0007669"/>
    <property type="project" value="InterPro"/>
</dbReference>
<evidence type="ECO:0000256" key="4">
    <source>
        <dbReference type="ARBA" id="ARBA00022692"/>
    </source>
</evidence>
<dbReference type="PANTHER" id="PTHR35851:SF1">
    <property type="entry name" value="CELL DIVISION PROTEIN FTSQ"/>
    <property type="match status" value="1"/>
</dbReference>
<evidence type="ECO:0000256" key="5">
    <source>
        <dbReference type="ARBA" id="ARBA00022989"/>
    </source>
</evidence>
<feature type="transmembrane region" description="Helical" evidence="9">
    <location>
        <begin position="50"/>
        <end position="68"/>
    </location>
</feature>
<dbReference type="InterPro" id="IPR013685">
    <property type="entry name" value="POTRA_FtsQ_type"/>
</dbReference>
<proteinExistence type="predicted"/>
<name>A0A0S4KSF6_9BACT</name>
<dbReference type="STRING" id="1715989.NITINOP_0292"/>
<dbReference type="OrthoDB" id="9783091at2"/>
<keyword evidence="12" id="KW-1185">Reference proteome</keyword>
<accession>A0A0S4KSF6</accession>
<dbReference type="PANTHER" id="PTHR35851">
    <property type="entry name" value="CELL DIVISION PROTEIN FTSQ"/>
    <property type="match status" value="1"/>
</dbReference>
<dbReference type="RefSeq" id="WP_062482264.1">
    <property type="nucleotide sequence ID" value="NZ_LN885086.1"/>
</dbReference>
<dbReference type="InterPro" id="IPR026579">
    <property type="entry name" value="FtsQ"/>
</dbReference>
<evidence type="ECO:0000256" key="3">
    <source>
        <dbReference type="ARBA" id="ARBA00022618"/>
    </source>
</evidence>
<evidence type="ECO:0000256" key="8">
    <source>
        <dbReference type="SAM" id="MobiDB-lite"/>
    </source>
</evidence>
<keyword evidence="5 9" id="KW-1133">Transmembrane helix</keyword>
<evidence type="ECO:0000256" key="9">
    <source>
        <dbReference type="SAM" id="Phobius"/>
    </source>
</evidence>
<dbReference type="EMBL" id="LN885086">
    <property type="protein sequence ID" value="CUQ65268.1"/>
    <property type="molecule type" value="Genomic_DNA"/>
</dbReference>
<sequence>MRLFRRRRRSIQQGPRKNQWKCPSAADSANRNVEANPPGIRAKVVVLTRWAGAVVGVALIGWAIAMSVQHAGPFLDRLLEIKEVTVEGLHRIDRREIIDLVKLEPRTPLHCVSTADITERVQSHPWIKRATVERVPLNELRITVVERVPGAVVSTGKETVLVDEEGHVLKPLSQNDEESLPFLSGVDRKGLLRGDEDARRAILSGIELAKIVRATYEGPVRVNVADPANLIVSVGSTRFHFDEEGVGDQWDRFRQVKQTVRELDAIDGYGDDVNDVDLRYENRVVVRERG</sequence>
<comment type="subcellular location">
    <subcellularLocation>
        <location evidence="1">Membrane</location>
    </subcellularLocation>
</comment>
<evidence type="ECO:0000256" key="6">
    <source>
        <dbReference type="ARBA" id="ARBA00023136"/>
    </source>
</evidence>
<organism evidence="11 12">
    <name type="scientific">Candidatus Nitrospira inopinata</name>
    <dbReference type="NCBI Taxonomy" id="1715989"/>
    <lineage>
        <taxon>Bacteria</taxon>
        <taxon>Pseudomonadati</taxon>
        <taxon>Nitrospirota</taxon>
        <taxon>Nitrospiria</taxon>
        <taxon>Nitrospirales</taxon>
        <taxon>Nitrospiraceae</taxon>
        <taxon>Nitrospira</taxon>
    </lineage>
</organism>
<keyword evidence="3 11" id="KW-0132">Cell division</keyword>
<dbReference type="PROSITE" id="PS51779">
    <property type="entry name" value="POTRA"/>
    <property type="match status" value="1"/>
</dbReference>
<dbReference type="Proteomes" id="UP000066284">
    <property type="component" value="Chromosome 1"/>
</dbReference>
<keyword evidence="4 9" id="KW-0812">Transmembrane</keyword>
<evidence type="ECO:0000313" key="12">
    <source>
        <dbReference type="Proteomes" id="UP000066284"/>
    </source>
</evidence>
<reference evidence="12" key="1">
    <citation type="submission" date="2015-09" db="EMBL/GenBank/DDBJ databases">
        <authorList>
            <person name="Daims H."/>
        </authorList>
    </citation>
    <scope>NUCLEOTIDE SEQUENCE [LARGE SCALE GENOMIC DNA]</scope>
</reference>
<feature type="region of interest" description="Disordered" evidence="8">
    <location>
        <begin position="1"/>
        <end position="33"/>
    </location>
</feature>
<keyword evidence="7" id="KW-0131">Cell cycle</keyword>
<gene>
    <name evidence="11" type="ORF">NITINOP_0292</name>
</gene>
<dbReference type="GO" id="GO:0016020">
    <property type="term" value="C:membrane"/>
    <property type="evidence" value="ECO:0007669"/>
    <property type="project" value="UniProtKB-SubCell"/>
</dbReference>
<evidence type="ECO:0000256" key="1">
    <source>
        <dbReference type="ARBA" id="ARBA00004370"/>
    </source>
</evidence>
<feature type="domain" description="POTRA" evidence="10">
    <location>
        <begin position="79"/>
        <end position="147"/>
    </location>
</feature>
<dbReference type="KEGG" id="nio:NITINOP_0292"/>
<dbReference type="Pfam" id="PF08478">
    <property type="entry name" value="POTRA_1"/>
    <property type="match status" value="1"/>
</dbReference>
<keyword evidence="2" id="KW-1003">Cell membrane</keyword>
<evidence type="ECO:0000313" key="11">
    <source>
        <dbReference type="EMBL" id="CUQ65268.1"/>
    </source>
</evidence>
<protein>
    <submittedName>
        <fullName evidence="11">Putative Cell division protein FtsQ</fullName>
    </submittedName>
</protein>